<protein>
    <submittedName>
        <fullName evidence="1">Uncharacterized protein</fullName>
    </submittedName>
</protein>
<comment type="caution">
    <text evidence="1">The sequence shown here is derived from an EMBL/GenBank/DDBJ whole genome shotgun (WGS) entry which is preliminary data.</text>
</comment>
<name>A0ABQ3XRA7_9ACTN</name>
<proteinExistence type="predicted"/>
<sequence>MHTTEEFDAFGPWIDEVHTVGDLPRLYRDAGLDPAAHRLVLKVPRDIERRNANAAMHLYDYLIALDAETLTVLSRVGDTYETVRLPLDRVMAIQDSVRLLNGVLTVHATDGTAVTVSYNGSAAGPIRNLIRLLRQGYLPQRVEPPIPDPYRIEPRLDREDTGLLTDYRHLVEQEPQLQLLNVSVRRTVTPVATAERLYRRIWPIVLHASITVADDREIQIIHRRDWFTPGGDDLSLARTILPRARVGELTAYPHDRYQDVHVLAVRAGTTEFGFPVLAGPLSAELISSAGKKGAGRRG</sequence>
<gene>
    <name evidence="1" type="ORF">Aco03nite_094280</name>
</gene>
<dbReference type="EMBL" id="BOMG01000117">
    <property type="protein sequence ID" value="GID61024.1"/>
    <property type="molecule type" value="Genomic_DNA"/>
</dbReference>
<organism evidence="1 2">
    <name type="scientific">Actinoplanes couchii</name>
    <dbReference type="NCBI Taxonomy" id="403638"/>
    <lineage>
        <taxon>Bacteria</taxon>
        <taxon>Bacillati</taxon>
        <taxon>Actinomycetota</taxon>
        <taxon>Actinomycetes</taxon>
        <taxon>Micromonosporales</taxon>
        <taxon>Micromonosporaceae</taxon>
        <taxon>Actinoplanes</taxon>
    </lineage>
</organism>
<evidence type="ECO:0000313" key="1">
    <source>
        <dbReference type="EMBL" id="GID61024.1"/>
    </source>
</evidence>
<evidence type="ECO:0000313" key="2">
    <source>
        <dbReference type="Proteomes" id="UP000612282"/>
    </source>
</evidence>
<reference evidence="1 2" key="1">
    <citation type="submission" date="2021-01" db="EMBL/GenBank/DDBJ databases">
        <title>Whole genome shotgun sequence of Actinoplanes couchii NBRC 106145.</title>
        <authorList>
            <person name="Komaki H."/>
            <person name="Tamura T."/>
        </authorList>
    </citation>
    <scope>NUCLEOTIDE SEQUENCE [LARGE SCALE GENOMIC DNA]</scope>
    <source>
        <strain evidence="1 2">NBRC 106145</strain>
    </source>
</reference>
<dbReference type="Proteomes" id="UP000612282">
    <property type="component" value="Unassembled WGS sequence"/>
</dbReference>
<dbReference type="RefSeq" id="WP_203808584.1">
    <property type="nucleotide sequence ID" value="NZ_BAAAQE010000047.1"/>
</dbReference>
<keyword evidence="2" id="KW-1185">Reference proteome</keyword>
<accession>A0ABQ3XRA7</accession>